<feature type="transmembrane region" description="Helical" evidence="1">
    <location>
        <begin position="12"/>
        <end position="29"/>
    </location>
</feature>
<comment type="caution">
    <text evidence="2">The sequence shown here is derived from an EMBL/GenBank/DDBJ whole genome shotgun (WGS) entry which is preliminary data.</text>
</comment>
<evidence type="ECO:0000256" key="1">
    <source>
        <dbReference type="SAM" id="Phobius"/>
    </source>
</evidence>
<dbReference type="EMBL" id="SKFG01000016">
    <property type="protein sequence ID" value="TCZ75856.1"/>
    <property type="molecule type" value="Genomic_DNA"/>
</dbReference>
<gene>
    <name evidence="2" type="ORF">E0485_15895</name>
</gene>
<accession>A0A4R4E7X4</accession>
<sequence length="144" mass="15902">MDQLISFVEEKWVILLIILVVLIVITTVVKTVVKWILALAIIAGVLIYGFNYTPESLKTIGTDISEKIINDVKGQALKYLTDDAKDAKFEANKDGSFTISSPHLKLEGKANDKEVKVTILGQTFTMDADTAVKSFIEQAKKNAK</sequence>
<proteinExistence type="predicted"/>
<dbReference type="Proteomes" id="UP000295418">
    <property type="component" value="Unassembled WGS sequence"/>
</dbReference>
<organism evidence="2 3">
    <name type="scientific">Paenibacillus albiflavus</name>
    <dbReference type="NCBI Taxonomy" id="2545760"/>
    <lineage>
        <taxon>Bacteria</taxon>
        <taxon>Bacillati</taxon>
        <taxon>Bacillota</taxon>
        <taxon>Bacilli</taxon>
        <taxon>Bacillales</taxon>
        <taxon>Paenibacillaceae</taxon>
        <taxon>Paenibacillus</taxon>
    </lineage>
</organism>
<keyword evidence="1" id="KW-0812">Transmembrane</keyword>
<dbReference type="RefSeq" id="WP_132419045.1">
    <property type="nucleotide sequence ID" value="NZ_SKFG01000016.1"/>
</dbReference>
<feature type="transmembrane region" description="Helical" evidence="1">
    <location>
        <begin position="35"/>
        <end position="52"/>
    </location>
</feature>
<dbReference type="AlphaFoldDB" id="A0A4R4E7X4"/>
<name>A0A4R4E7X4_9BACL</name>
<keyword evidence="3" id="KW-1185">Reference proteome</keyword>
<evidence type="ECO:0000313" key="2">
    <source>
        <dbReference type="EMBL" id="TCZ75856.1"/>
    </source>
</evidence>
<keyword evidence="1" id="KW-1133">Transmembrane helix</keyword>
<protein>
    <submittedName>
        <fullName evidence="2">Uncharacterized protein</fullName>
    </submittedName>
</protein>
<dbReference type="OrthoDB" id="2613807at2"/>
<evidence type="ECO:0000313" key="3">
    <source>
        <dbReference type="Proteomes" id="UP000295418"/>
    </source>
</evidence>
<keyword evidence="1" id="KW-0472">Membrane</keyword>
<reference evidence="2 3" key="1">
    <citation type="submission" date="2019-03" db="EMBL/GenBank/DDBJ databases">
        <authorList>
            <person name="Kim M.K.M."/>
        </authorList>
    </citation>
    <scope>NUCLEOTIDE SEQUENCE [LARGE SCALE GENOMIC DNA]</scope>
    <source>
        <strain evidence="2 3">18JY21-1</strain>
    </source>
</reference>